<dbReference type="Proteomes" id="UP001327560">
    <property type="component" value="Chromosome 4"/>
</dbReference>
<organism evidence="1 2">
    <name type="scientific">Canna indica</name>
    <name type="common">Indian-shot</name>
    <dbReference type="NCBI Taxonomy" id="4628"/>
    <lineage>
        <taxon>Eukaryota</taxon>
        <taxon>Viridiplantae</taxon>
        <taxon>Streptophyta</taxon>
        <taxon>Embryophyta</taxon>
        <taxon>Tracheophyta</taxon>
        <taxon>Spermatophyta</taxon>
        <taxon>Magnoliopsida</taxon>
        <taxon>Liliopsida</taxon>
        <taxon>Zingiberales</taxon>
        <taxon>Cannaceae</taxon>
        <taxon>Canna</taxon>
    </lineage>
</organism>
<evidence type="ECO:0000313" key="2">
    <source>
        <dbReference type="Proteomes" id="UP001327560"/>
    </source>
</evidence>
<proteinExistence type="predicted"/>
<evidence type="ECO:0000313" key="1">
    <source>
        <dbReference type="EMBL" id="WOL05774.1"/>
    </source>
</evidence>
<dbReference type="AlphaFoldDB" id="A0AAQ3QCF9"/>
<reference evidence="1 2" key="1">
    <citation type="submission" date="2023-10" db="EMBL/GenBank/DDBJ databases">
        <title>Chromosome-scale genome assembly provides insights into flower coloration mechanisms of Canna indica.</title>
        <authorList>
            <person name="Li C."/>
        </authorList>
    </citation>
    <scope>NUCLEOTIDE SEQUENCE [LARGE SCALE GENOMIC DNA]</scope>
    <source>
        <tissue evidence="1">Flower</tissue>
    </source>
</reference>
<keyword evidence="2" id="KW-1185">Reference proteome</keyword>
<accession>A0AAQ3QCF9</accession>
<dbReference type="EMBL" id="CP136893">
    <property type="protein sequence ID" value="WOL05774.1"/>
    <property type="molecule type" value="Genomic_DNA"/>
</dbReference>
<protein>
    <submittedName>
        <fullName evidence="1">Uncharacterized protein</fullName>
    </submittedName>
</protein>
<gene>
    <name evidence="1" type="ORF">Cni_G14505</name>
</gene>
<name>A0AAQ3QCF9_9LILI</name>
<sequence length="131" mass="14584">MSEAIFPVVTATSSVLISRPKKPPDPTPRINLARAEDAEKEVFDRIKDGVKEVNDNSAGINEGNPSNLKATLKEDENLLGPWIQVQKKGRRARRNPLGTGAAMTQMGRKLYKKVSIGRLYRTANWKEVVQN</sequence>